<evidence type="ECO:0000313" key="2">
    <source>
        <dbReference type="Proteomes" id="UP000198379"/>
    </source>
</evidence>
<dbReference type="Proteomes" id="UP000198379">
    <property type="component" value="Unassembled WGS sequence"/>
</dbReference>
<dbReference type="AlphaFoldDB" id="A0A239BM04"/>
<dbReference type="RefSeq" id="WP_089372888.1">
    <property type="nucleotide sequence ID" value="NZ_BMEP01000005.1"/>
</dbReference>
<gene>
    <name evidence="1" type="ORF">SAMN06265376_106285</name>
</gene>
<dbReference type="EMBL" id="FZNY01000006">
    <property type="protein sequence ID" value="SNS08886.1"/>
    <property type="molecule type" value="Genomic_DNA"/>
</dbReference>
<dbReference type="OrthoDB" id="1163675at2"/>
<reference evidence="1 2" key="1">
    <citation type="submission" date="2017-06" db="EMBL/GenBank/DDBJ databases">
        <authorList>
            <person name="Kim H.J."/>
            <person name="Triplett B.A."/>
        </authorList>
    </citation>
    <scope>NUCLEOTIDE SEQUENCE [LARGE SCALE GENOMIC DNA]</scope>
    <source>
        <strain evidence="1 2">DSM 25597</strain>
    </source>
</reference>
<keyword evidence="2" id="KW-1185">Reference proteome</keyword>
<protein>
    <submittedName>
        <fullName evidence="1">Uncharacterized protein</fullName>
    </submittedName>
</protein>
<proteinExistence type="predicted"/>
<organism evidence="1 2">
    <name type="scientific">Dokdonia pacifica</name>
    <dbReference type="NCBI Taxonomy" id="1627892"/>
    <lineage>
        <taxon>Bacteria</taxon>
        <taxon>Pseudomonadati</taxon>
        <taxon>Bacteroidota</taxon>
        <taxon>Flavobacteriia</taxon>
        <taxon>Flavobacteriales</taxon>
        <taxon>Flavobacteriaceae</taxon>
        <taxon>Dokdonia</taxon>
    </lineage>
</organism>
<sequence>MLKKTLNLKGVRTLSNTEQKEIKGGFWGGCQPQLVQCFDDNDCPCGRSCGITVDTPQGPIEFFDVCQFN</sequence>
<accession>A0A239BM04</accession>
<name>A0A239BM04_9FLAO</name>
<evidence type="ECO:0000313" key="1">
    <source>
        <dbReference type="EMBL" id="SNS08886.1"/>
    </source>
</evidence>